<keyword evidence="1" id="KW-0808">Transferase</keyword>
<dbReference type="InterPro" id="IPR016024">
    <property type="entry name" value="ARM-type_fold"/>
</dbReference>
<dbReference type="InterPro" id="IPR011989">
    <property type="entry name" value="ARM-like"/>
</dbReference>
<dbReference type="InterPro" id="IPR036424">
    <property type="entry name" value="UPP_synth-like_sf"/>
</dbReference>
<dbReference type="PANTHER" id="PTHR17695:SF11">
    <property type="entry name" value="SMALL SUBUNIT PROCESSOME COMPONENT 20 HOMOLOG"/>
    <property type="match status" value="1"/>
</dbReference>
<accession>A0AAN7ZYV0</accession>
<feature type="domain" description="U3 small nucleolar RNA-associated protein 20 N-terminal" evidence="5">
    <location>
        <begin position="1150"/>
        <end position="1736"/>
    </location>
</feature>
<dbReference type="SUPFAM" id="SSF48371">
    <property type="entry name" value="ARM repeat"/>
    <property type="match status" value="3"/>
</dbReference>
<dbReference type="CDD" id="cd00475">
    <property type="entry name" value="Cis_IPPS"/>
    <property type="match status" value="1"/>
</dbReference>
<evidence type="ECO:0000313" key="9">
    <source>
        <dbReference type="Proteomes" id="UP001306508"/>
    </source>
</evidence>
<dbReference type="InterPro" id="IPR001441">
    <property type="entry name" value="UPP_synth-like"/>
</dbReference>
<dbReference type="PROSITE" id="PS01066">
    <property type="entry name" value="UPP_SYNTHASE"/>
    <property type="match status" value="1"/>
</dbReference>
<evidence type="ECO:0000259" key="6">
    <source>
        <dbReference type="Pfam" id="PF20416"/>
    </source>
</evidence>
<dbReference type="HAMAP" id="MF_01139">
    <property type="entry name" value="ISPT"/>
    <property type="match status" value="1"/>
</dbReference>
<dbReference type="Gene3D" id="3.40.1180.10">
    <property type="entry name" value="Decaprenyl diphosphate synthase-like"/>
    <property type="match status" value="1"/>
</dbReference>
<dbReference type="Proteomes" id="UP001306508">
    <property type="component" value="Unassembled WGS sequence"/>
</dbReference>
<dbReference type="EMBL" id="JAWIZZ010000029">
    <property type="protein sequence ID" value="KAK5781801.1"/>
    <property type="molecule type" value="Genomic_DNA"/>
</dbReference>
<evidence type="ECO:0000259" key="7">
    <source>
        <dbReference type="Pfam" id="PF23099"/>
    </source>
</evidence>
<dbReference type="Gene3D" id="1.25.10.10">
    <property type="entry name" value="Leucine-rich Repeat Variant"/>
    <property type="match status" value="2"/>
</dbReference>
<sequence length="2815" mass="324893">MDNNNNNNNNNNTDTNNQTHKDTTSSNVFKFPGHEYSMSLIKTVFSNVIKTSNNIPQHIGFIMDGNRRFARKSGISISEGHEAGFHSMSQILELCYSSGVKVATVYAFSIENFKRTSKEVNNLMKLAHEGITQLCANGQLANKYGVRIRVIGDLSLLNTSLLKNIEMTTKMTQNNKRATLNICFPYTSREEMFHSMKEAIELTSINEEKGIDAIKDIDESVIESHLYTGKLPPLDLLIRTSGVCRLSDFMIWQVVNPRTHIELIDCLWPEFGPMKMAWILLKYSFNKYFTSIENEDEDTIINNNCTTTTTTNRNTTANDNISIDDLKIEPAKNLEKRVHDYVETSHFLASFEHWKDINLSGNFTAFVSEVEPIIQTLPQILYHQNTIYQSLIKYIAKNDEKSLQPLLDLLSQFVHDLGPDFMSFYNKTIDVLVKLLNEVIVLEDSNVFEWTFNSLAYIFKYLSRILTEKYLIPTFDLLFPLLSHSKDYLSRFSAETLSFLIRKSKSDKLTNFVRYIFNKLATFLHSNSLSENNLYDGLLTLFTESLITTSGSLHSKTKIILRILLNETLNNKENNNGEKIITLICDIWMEISRHASYENLLEPTNCVLEILENSTDGYNLMSIFLSTLLFAESGQKIPDWSRITKLITRFMDQIVEFNNSNNIKDKYLVQPDVVSLLFILYFRNCDIKNLTQFHIKLFNFILEQYSDIFLYFYINVCELVSERLVSFNGVKFLQNFIDKNWEQSSEKIALFLLDINNNNKTPILHKFQNITIPTKFADNLLLYLSNIKKQDDLFQIYWRLSLLSYVFEKDNYEVLLPLLKLLTESFSSQQNESDFLIDTIGILIGNMTTKTDDQILEVLQYILPHFKLLQTSSYFINGLLQLLQRVNGDRKNEISQFFAQNIQKNEDKSLLLGLTDNLIIPDSNMRVLTLKLLNIIMEKFQNITLPQVVNECSLIEQIPLTLQNGRILTARIRSMGEVFSKIEPTEIITNIFLKHLFGLLTMRFAPIWEGIREIVPIIYRKNASLTWFLLYDFLKVNDINYQISYPDNSMDYDVDGILWNSKTPRLENILQNIASRWVKYTCVQNSIMDIAKNGRAQLQYPPHVRAETLKIMLLVPQLVESNSRNIVPFLFNEEEFGSIFGTDVQYTANKWSDLERNNLLRVFAKFNNSKNIYKSESVFQRLLVLLSSRTVEVQKLALAAILPYKVPVVNKFKDNLRNLLDDTLFKDEIMTFLSDNSSNIIQPEEREELMVLVLRILFGRAQTPVSSGIKKSRKHAVLSILPNLGETYITKFFELGSTRFKFDYFFSNSYQINELELVTTNIRRMIGYVTIINQALAILGSKYLNAILSTLKPLLYCIAFSYAFGKKKSSDTFINKQVSNLRQQSLRALNSIFQVIGNAISWTEYIDQIFNIVIKPRIPDFANENLQQPSSLLKIIIFWTTGKEFYPFLYFNDFSCVRIIMDTLSNEYAKESVVSCILEGSNHLIKNSSTDEKYVELVAIIASTCLQILPKLYEKFTTSTTISTAVDLLLNMTELGYVQDNETRKYLLNSLYLILTSNFMNVPKSDILNILKIVANLIVEYDCQLSEIEPIFIEVSKLLQTFSEKGLRLAIVSIISNIAVRFVEYKEIATIVTDLNSYSTKRMHEYDFPKILSAFEHFCEEASKTLMDVQWLPILHTCLYYIKDQEELALRTNATYCLTKFIDFSNAKISEEEAHTCVKYLKMIILPAIRDGLRKTSEDVQAEYITLLEYIVKVSVYYSDLQDMRVLLADNDEEANFFINIKHIQLHRRQRAIRRLGDYVNELSSGSIAHYLIPILEYYVFSKEEKYRNIANESFTSIGKLAQGTSWNQYRALLRRYISILKTKEDLLKESVLLVNQLSLSLKTTLHAFRNNTLTERLREKCFTNVEEPESFIKNEVYPVLCKILGERNDETIVVRIPLTEALVNFILALSQDDTVNMLPGILTAVCQILRSKSEELRDAIRNTLGKISVILGSFYLPFIFKELKSALQRGSQVHVLGFTVHHILKEISQSMVHADLDDSAHLLVMIIMEDIFGTVGQEKESDNYHTKMKEVKVTKSYDAAEILACNISLGIFAELLYPIKALLMEKMNNKTQHKLDELLRRYSLGLNKNESADSKESLTLCYEIFQQSIAEEDKKVKKYTAGSVDEKEEFFLVNLNFKNTTVQMENSIYTATLQKFALDLLKIVISKHYNLLHSSYLEGFMPLLKEALDSENENVLTSALRVLVIIVKLDFSEDSEGLFKSCARKVLNLIKDSPSTSTELCQMGLKYLSSFIRHKDMKLKDTAISYILTRVLPDLNEPSKQGLAFNFLKALVHKHIMLPEIYDVIDVVREIMVTNHSKDIRDVSRSVYYQFLMEYDQGKGRLEKQFKYMVDNLQYPSQEGRQSVMELLNLIITKSNPNLLSKLSSSFFLSLSNVSINDESPRCREMASILLSNMLQKVSDKDLELINKYLTAWLRQVDRIQFTSLGLRIFKIYISALSIDKNLHLKDLALKRIQQIVTDVDAGSDFGWDLIYTALNIFITIVENTDEIYQDQYRKVWDGVNACLLYPHMWVRQSSARLVNLMVNNLDKLETPMSDSELQNIANRVMHQLAAPSIPESLSSIIIKTLVFIANKWNKENTQFIVKDQDKESSYKSALDYMVSRISVIIRNEQNMADSHVSKKASIQFFAFLAQLLPEESIHPLAEKIILSLYVHLETDKGNISEEKEELSNLSQECLQVIESKLSVSDFTKIYANVKQIVIKRRQERKHKRSILALNAPDIAAQKKIKKHVRSREKRKHEKDDSGYYQRKNKKKRV</sequence>
<dbReference type="Pfam" id="PF01255">
    <property type="entry name" value="Prenyltransf"/>
    <property type="match status" value="1"/>
</dbReference>
<dbReference type="FunFam" id="3.40.1180.10:FF:000005">
    <property type="entry name" value="Alkyl transferase"/>
    <property type="match status" value="1"/>
</dbReference>
<reference evidence="9" key="1">
    <citation type="submission" date="2023-07" db="EMBL/GenBank/DDBJ databases">
        <title>A draft genome of Kazachstania heterogenica Y-27499.</title>
        <authorList>
            <person name="Donic C."/>
            <person name="Kralova J.S."/>
            <person name="Fidel L."/>
            <person name="Ben-Dor S."/>
            <person name="Jung S."/>
        </authorList>
    </citation>
    <scope>NUCLEOTIDE SEQUENCE [LARGE SCALE GENOMIC DNA]</scope>
    <source>
        <strain evidence="9">Y27499</strain>
    </source>
</reference>
<dbReference type="InterPro" id="IPR052575">
    <property type="entry name" value="SSU_processome_comp_20"/>
</dbReference>
<evidence type="ECO:0000313" key="8">
    <source>
        <dbReference type="EMBL" id="KAK5781801.1"/>
    </source>
</evidence>
<dbReference type="PANTHER" id="PTHR17695">
    <property type="entry name" value="SMALL SUBUNIT PROCESSOME COMPONENT 20 HOMOLOG"/>
    <property type="match status" value="1"/>
</dbReference>
<feature type="compositionally biased region" description="Basic residues" evidence="4">
    <location>
        <begin position="2784"/>
        <end position="2798"/>
    </location>
</feature>
<keyword evidence="2" id="KW-0460">Magnesium</keyword>
<keyword evidence="3" id="KW-0175">Coiled coil</keyword>
<dbReference type="NCBIfam" id="TIGR00055">
    <property type="entry name" value="uppS"/>
    <property type="match status" value="1"/>
</dbReference>
<dbReference type="GO" id="GO:0016765">
    <property type="term" value="F:transferase activity, transferring alkyl or aryl (other than methyl) groups"/>
    <property type="evidence" value="ECO:0007669"/>
    <property type="project" value="InterPro"/>
</dbReference>
<dbReference type="InterPro" id="IPR057525">
    <property type="entry name" value="UTP20_C"/>
</dbReference>
<keyword evidence="9" id="KW-1185">Reference proteome</keyword>
<evidence type="ECO:0000256" key="4">
    <source>
        <dbReference type="SAM" id="MobiDB-lite"/>
    </source>
</evidence>
<feature type="region of interest" description="Disordered" evidence="4">
    <location>
        <begin position="1"/>
        <end position="28"/>
    </location>
</feature>
<protein>
    <submittedName>
        <fullName evidence="8">Uncharacterized protein</fullName>
    </submittedName>
</protein>
<dbReference type="GO" id="GO:0030686">
    <property type="term" value="C:90S preribosome"/>
    <property type="evidence" value="ECO:0007669"/>
    <property type="project" value="TreeGrafter"/>
</dbReference>
<evidence type="ECO:0000259" key="5">
    <source>
        <dbReference type="Pfam" id="PF07539"/>
    </source>
</evidence>
<feature type="coiled-coil region" evidence="3">
    <location>
        <begin position="2714"/>
        <end position="2741"/>
    </location>
</feature>
<gene>
    <name evidence="8" type="ORF">RI543_000701</name>
</gene>
<comment type="caution">
    <text evidence="8">The sequence shown here is derived from an EMBL/GenBank/DDBJ whole genome shotgun (WGS) entry which is preliminary data.</text>
</comment>
<feature type="region of interest" description="Disordered" evidence="4">
    <location>
        <begin position="2784"/>
        <end position="2815"/>
    </location>
</feature>
<evidence type="ECO:0000256" key="2">
    <source>
        <dbReference type="ARBA" id="ARBA00022842"/>
    </source>
</evidence>
<dbReference type="Pfam" id="PF07539">
    <property type="entry name" value="UTP20_N"/>
    <property type="match status" value="1"/>
</dbReference>
<dbReference type="Pfam" id="PF20416">
    <property type="entry name" value="UTP20"/>
    <property type="match status" value="1"/>
</dbReference>
<dbReference type="Pfam" id="PF23099">
    <property type="entry name" value="UTP20_C"/>
    <property type="match status" value="1"/>
</dbReference>
<dbReference type="SUPFAM" id="SSF64005">
    <property type="entry name" value="Undecaprenyl diphosphate synthase"/>
    <property type="match status" value="1"/>
</dbReference>
<dbReference type="InterPro" id="IPR046523">
    <property type="entry name" value="UTP20_dom"/>
</dbReference>
<feature type="compositionally biased region" description="Low complexity" evidence="4">
    <location>
        <begin position="1"/>
        <end position="17"/>
    </location>
</feature>
<evidence type="ECO:0000256" key="1">
    <source>
        <dbReference type="ARBA" id="ARBA00022679"/>
    </source>
</evidence>
<proteinExistence type="inferred from homology"/>
<organism evidence="8 9">
    <name type="scientific">Arxiozyma heterogenica</name>
    <dbReference type="NCBI Taxonomy" id="278026"/>
    <lineage>
        <taxon>Eukaryota</taxon>
        <taxon>Fungi</taxon>
        <taxon>Dikarya</taxon>
        <taxon>Ascomycota</taxon>
        <taxon>Saccharomycotina</taxon>
        <taxon>Saccharomycetes</taxon>
        <taxon>Saccharomycetales</taxon>
        <taxon>Saccharomycetaceae</taxon>
        <taxon>Arxiozyma</taxon>
    </lineage>
</organism>
<feature type="domain" description="U3 small nucleolar RNA-associated protein 20" evidence="6">
    <location>
        <begin position="1930"/>
        <end position="2145"/>
    </location>
</feature>
<dbReference type="InterPro" id="IPR018520">
    <property type="entry name" value="UPP_synth-like_CS"/>
</dbReference>
<name>A0AAN7ZYV0_9SACH</name>
<dbReference type="GO" id="GO:0032040">
    <property type="term" value="C:small-subunit processome"/>
    <property type="evidence" value="ECO:0007669"/>
    <property type="project" value="TreeGrafter"/>
</dbReference>
<evidence type="ECO:0000256" key="3">
    <source>
        <dbReference type="SAM" id="Coils"/>
    </source>
</evidence>
<feature type="domain" description="U3 small nucleolar RNA-associated protein 20 C-terminal" evidence="7">
    <location>
        <begin position="2570"/>
        <end position="2800"/>
    </location>
</feature>
<dbReference type="InterPro" id="IPR011430">
    <property type="entry name" value="UTP20_N"/>
</dbReference>